<dbReference type="GO" id="GO:0006635">
    <property type="term" value="P:fatty acid beta-oxidation"/>
    <property type="evidence" value="ECO:0007669"/>
    <property type="project" value="TreeGrafter"/>
</dbReference>
<evidence type="ECO:0000256" key="2">
    <source>
        <dbReference type="ARBA" id="ARBA00023239"/>
    </source>
</evidence>
<dbReference type="Pfam" id="PF00378">
    <property type="entry name" value="ECH_1"/>
    <property type="match status" value="1"/>
</dbReference>
<sequence>MTEKGIRFKKEDGIGIVQLHNPKRANALSAFLVNDLQETVRDIAADESLQAVIFTGGESKSFCAGADLKERQAMNEEEIRSYVTQLRNTFQEIAELPVPTIAAVKGLALGGGCELSLACDIRVIEEDALIGLTEVSWGIIPGAGGTQRLTQLIGSGMAKKLIFTAAKLRAEEAVRIGLAEEICKAGELELKALKIANLISANSGHAVRLAKAAIHGLLEDQMKHGLEKEWAMYQETIPHRDRLEGLAAFQEKRTPDYRKKIQSELK</sequence>
<proteinExistence type="inferred from homology"/>
<dbReference type="EMBL" id="MSDU01000060">
    <property type="protein sequence ID" value="OLN21273.1"/>
    <property type="molecule type" value="Genomic_DNA"/>
</dbReference>
<reference evidence="3 4" key="1">
    <citation type="submission" date="2016-12" db="EMBL/GenBank/DDBJ databases">
        <title>Domibacillus antri genome sequencing.</title>
        <authorList>
            <person name="Verma A."/>
            <person name="Krishnamurthi S."/>
        </authorList>
    </citation>
    <scope>NUCLEOTIDE SEQUENCE [LARGE SCALE GENOMIC DNA]</scope>
    <source>
        <strain evidence="3 4">XD80</strain>
    </source>
</reference>
<keyword evidence="4" id="KW-1185">Reference proteome</keyword>
<organism evidence="3 4">
    <name type="scientific">Domibacillus antri</name>
    <dbReference type="NCBI Taxonomy" id="1714264"/>
    <lineage>
        <taxon>Bacteria</taxon>
        <taxon>Bacillati</taxon>
        <taxon>Bacillota</taxon>
        <taxon>Bacilli</taxon>
        <taxon>Bacillales</taxon>
        <taxon>Bacillaceae</taxon>
        <taxon>Domibacillus</taxon>
    </lineage>
</organism>
<dbReference type="PANTHER" id="PTHR11941:SF54">
    <property type="entry name" value="ENOYL-COA HYDRATASE, MITOCHONDRIAL"/>
    <property type="match status" value="1"/>
</dbReference>
<dbReference type="FunFam" id="1.10.12.10:FF:000001">
    <property type="entry name" value="Probable enoyl-CoA hydratase, mitochondrial"/>
    <property type="match status" value="1"/>
</dbReference>
<comment type="similarity">
    <text evidence="1">Belongs to the enoyl-CoA hydratase/isomerase family.</text>
</comment>
<dbReference type="InterPro" id="IPR014748">
    <property type="entry name" value="Enoyl-CoA_hydra_C"/>
</dbReference>
<dbReference type="Gene3D" id="3.90.226.10">
    <property type="entry name" value="2-enoyl-CoA Hydratase, Chain A, domain 1"/>
    <property type="match status" value="1"/>
</dbReference>
<dbReference type="CDD" id="cd06558">
    <property type="entry name" value="crotonase-like"/>
    <property type="match status" value="1"/>
</dbReference>
<dbReference type="GO" id="GO:0016836">
    <property type="term" value="F:hydro-lyase activity"/>
    <property type="evidence" value="ECO:0007669"/>
    <property type="project" value="UniProtKB-ARBA"/>
</dbReference>
<dbReference type="STRING" id="1714264.BTO30_15815"/>
<dbReference type="InterPro" id="IPR001753">
    <property type="entry name" value="Enoyl-CoA_hydra/iso"/>
</dbReference>
<dbReference type="FunFam" id="3.90.226.10:FF:000009">
    <property type="entry name" value="Carnitinyl-CoA dehydratase"/>
    <property type="match status" value="1"/>
</dbReference>
<dbReference type="PANTHER" id="PTHR11941">
    <property type="entry name" value="ENOYL-COA HYDRATASE-RELATED"/>
    <property type="match status" value="1"/>
</dbReference>
<gene>
    <name evidence="3" type="ORF">BTO30_15815</name>
</gene>
<evidence type="ECO:0000313" key="3">
    <source>
        <dbReference type="EMBL" id="OLN21273.1"/>
    </source>
</evidence>
<comment type="caution">
    <text evidence="3">The sequence shown here is derived from an EMBL/GenBank/DDBJ whole genome shotgun (WGS) entry which is preliminary data.</text>
</comment>
<dbReference type="Proteomes" id="UP000185568">
    <property type="component" value="Unassembled WGS sequence"/>
</dbReference>
<evidence type="ECO:0000313" key="4">
    <source>
        <dbReference type="Proteomes" id="UP000185568"/>
    </source>
</evidence>
<protein>
    <recommendedName>
        <fullName evidence="5">Enoyl-CoA hydratase</fullName>
    </recommendedName>
</protein>
<evidence type="ECO:0008006" key="5">
    <source>
        <dbReference type="Google" id="ProtNLM"/>
    </source>
</evidence>
<dbReference type="SUPFAM" id="SSF52096">
    <property type="entry name" value="ClpP/crotonase"/>
    <property type="match status" value="1"/>
</dbReference>
<keyword evidence="2" id="KW-0456">Lyase</keyword>
<dbReference type="Gene3D" id="1.10.12.10">
    <property type="entry name" value="Lyase 2-enoyl-coa Hydratase, Chain A, domain 2"/>
    <property type="match status" value="1"/>
</dbReference>
<dbReference type="AlphaFoldDB" id="A0A1Q8Q1Q3"/>
<dbReference type="RefSeq" id="WP_075399661.1">
    <property type="nucleotide sequence ID" value="NZ_MSDU01000060.1"/>
</dbReference>
<name>A0A1Q8Q1Q3_9BACI</name>
<dbReference type="OrthoDB" id="9775794at2"/>
<accession>A0A1Q8Q1Q3</accession>
<evidence type="ECO:0000256" key="1">
    <source>
        <dbReference type="ARBA" id="ARBA00005254"/>
    </source>
</evidence>
<dbReference type="InterPro" id="IPR029045">
    <property type="entry name" value="ClpP/crotonase-like_dom_sf"/>
</dbReference>